<dbReference type="Gene3D" id="1.10.150.240">
    <property type="entry name" value="Putative phosphatase, domain 2"/>
    <property type="match status" value="1"/>
</dbReference>
<dbReference type="InterPro" id="IPR036412">
    <property type="entry name" value="HAD-like_sf"/>
</dbReference>
<dbReference type="GO" id="GO:0046872">
    <property type="term" value="F:metal ion binding"/>
    <property type="evidence" value="ECO:0007669"/>
    <property type="project" value="UniProtKB-KW"/>
</dbReference>
<evidence type="ECO:0000313" key="3">
    <source>
        <dbReference type="EMBL" id="SBV67850.1"/>
    </source>
</evidence>
<dbReference type="AlphaFoldDB" id="A0A212II20"/>
<organism evidence="2">
    <name type="scientific">uncultured Citrobacter sp</name>
    <dbReference type="NCBI Taxonomy" id="200446"/>
    <lineage>
        <taxon>Bacteria</taxon>
        <taxon>Pseudomonadati</taxon>
        <taxon>Pseudomonadota</taxon>
        <taxon>Gammaproteobacteria</taxon>
        <taxon>Enterobacterales</taxon>
        <taxon>Enterobacteriaceae</taxon>
        <taxon>Citrobacter</taxon>
        <taxon>environmental samples</taxon>
    </lineage>
</organism>
<dbReference type="Gene3D" id="3.40.50.1000">
    <property type="entry name" value="HAD superfamily/HAD-like"/>
    <property type="match status" value="1"/>
</dbReference>
<sequence length="65" mass="7253">MILKPQAIIFDLDGVITDTAHLHFLAWRQVAGEIGIAINEAFNDSLKGISLWGRKSFDTTGRRLN</sequence>
<evidence type="ECO:0000256" key="1">
    <source>
        <dbReference type="ARBA" id="ARBA00022723"/>
    </source>
</evidence>
<dbReference type="InterPro" id="IPR023198">
    <property type="entry name" value="PGP-like_dom2"/>
</dbReference>
<dbReference type="Pfam" id="PF00702">
    <property type="entry name" value="Hydrolase"/>
    <property type="match status" value="1"/>
</dbReference>
<dbReference type="EMBL" id="FLUB01000020">
    <property type="protein sequence ID" value="SBV67850.1"/>
    <property type="molecule type" value="Genomic_DNA"/>
</dbReference>
<evidence type="ECO:0008006" key="4">
    <source>
        <dbReference type="Google" id="ProtNLM"/>
    </source>
</evidence>
<dbReference type="SUPFAM" id="SSF56784">
    <property type="entry name" value="HAD-like"/>
    <property type="match status" value="1"/>
</dbReference>
<keyword evidence="1" id="KW-0479">Metal-binding</keyword>
<accession>A0A212II20</accession>
<gene>
    <name evidence="2" type="ORF">KL86CIT2_50043</name>
    <name evidence="3" type="ORF">KM92CIT3_80568</name>
</gene>
<dbReference type="EMBL" id="FLUA01000049">
    <property type="protein sequence ID" value="SBV66191.1"/>
    <property type="molecule type" value="Genomic_DNA"/>
</dbReference>
<reference evidence="2" key="1">
    <citation type="submission" date="2016-04" db="EMBL/GenBank/DDBJ databases">
        <authorList>
            <person name="Evans L.H."/>
            <person name="Alamgir A."/>
            <person name="Owens N."/>
            <person name="Weber N.D."/>
            <person name="Virtaneva K."/>
            <person name="Barbian K."/>
            <person name="Babar A."/>
            <person name="Rosenke K."/>
        </authorList>
    </citation>
    <scope>NUCLEOTIDE SEQUENCE</scope>
    <source>
        <strain evidence="2">86-2</strain>
        <strain evidence="3">92-3</strain>
    </source>
</reference>
<protein>
    <recommendedName>
        <fullName evidence="4">Beta-phosphoglucomutase</fullName>
    </recommendedName>
</protein>
<proteinExistence type="predicted"/>
<name>A0A212II20_9ENTR</name>
<dbReference type="InterPro" id="IPR023214">
    <property type="entry name" value="HAD_sf"/>
</dbReference>
<evidence type="ECO:0000313" key="2">
    <source>
        <dbReference type="EMBL" id="SBV66191.1"/>
    </source>
</evidence>